<feature type="domain" description="Glycosyl hydrolase family 13 catalytic" evidence="13">
    <location>
        <begin position="296"/>
        <end position="653"/>
    </location>
</feature>
<feature type="compositionally biased region" description="Low complexity" evidence="12">
    <location>
        <begin position="12"/>
        <end position="29"/>
    </location>
</feature>
<keyword evidence="15" id="KW-1185">Reference proteome</keyword>
<accession>A0A1I0CPP7</accession>
<dbReference type="HAMAP" id="MF_00685">
    <property type="entry name" value="GlgB"/>
    <property type="match status" value="1"/>
</dbReference>
<evidence type="ECO:0000256" key="10">
    <source>
        <dbReference type="HAMAP-Rule" id="MF_00685"/>
    </source>
</evidence>
<protein>
    <recommendedName>
        <fullName evidence="10">1,4-alpha-glucan branching enzyme GlgB</fullName>
        <ecNumber evidence="10">2.4.1.18</ecNumber>
    </recommendedName>
    <alternativeName>
        <fullName evidence="10">1,4-alpha-D-glucan:1,4-alpha-D-glucan 6-glucosyl-transferase</fullName>
    </alternativeName>
    <alternativeName>
        <fullName evidence="10">Alpha-(1-&gt;4)-glucan branching enzyme</fullName>
    </alternativeName>
    <alternativeName>
        <fullName evidence="10">Glycogen branching enzyme</fullName>
        <shortName evidence="10">BE</shortName>
    </alternativeName>
</protein>
<dbReference type="NCBIfam" id="NF003811">
    <property type="entry name" value="PRK05402.1"/>
    <property type="match status" value="1"/>
</dbReference>
<dbReference type="EMBL" id="FOHV01000011">
    <property type="protein sequence ID" value="SET21002.1"/>
    <property type="molecule type" value="Genomic_DNA"/>
</dbReference>
<dbReference type="CDD" id="cd11322">
    <property type="entry name" value="AmyAc_Glg_BE"/>
    <property type="match status" value="1"/>
</dbReference>
<dbReference type="PANTHER" id="PTHR43651:SF3">
    <property type="entry name" value="1,4-ALPHA-GLUCAN-BRANCHING ENZYME"/>
    <property type="match status" value="1"/>
</dbReference>
<dbReference type="SUPFAM" id="SSF51445">
    <property type="entry name" value="(Trans)glycosidases"/>
    <property type="match status" value="1"/>
</dbReference>
<evidence type="ECO:0000256" key="5">
    <source>
        <dbReference type="ARBA" id="ARBA00022600"/>
    </source>
</evidence>
<proteinExistence type="inferred from homology"/>
<dbReference type="InterPro" id="IPR006047">
    <property type="entry name" value="GH13_cat_dom"/>
</dbReference>
<dbReference type="Gene3D" id="2.60.40.10">
    <property type="entry name" value="Immunoglobulins"/>
    <property type="match status" value="2"/>
</dbReference>
<sequence>MKSPKAEKNDQATVKTTPAKTAKKTSATKSPKTKVDKVVDIHEVKTITDMDIALLMEAKHPDPFSVLGLHQHVESKQFYINALLPEATCVKVINKGTLKEIATLDKLDARGIFGSFLPSIKSRFDYLFEVTWLNNDEQPHTIQLEDPYKFGVIIPEMDIWLLSEGKHLRPYQQLGAHLTTIDKVEGVRFAVWAPNAERVSVIGDFNVWDGRRHPMRLRREAGIWEIFIPHATKGDHYKFEIRDCFGAIIHKADPFAFTAQLRPETASIVTALPEKIIPPSERFTANQFDKPISIYEVHLASWRRHIESNQWLSYQELATQLIDYVAYMGFTHIELMPITEYPFDGSWGYQPTGMYAPTSRFGKPDDFRDLIHAAHAKNIGVILDWVPAHFPNDPHGLAHFDGTALYEYADPKEGFHQDWNTHIYNYGRHEVRNFLSGSALYWVEQFGADALRVDAVSSMVYRDYSRAEGEWIPNHHGGRENLEAISFLQEANSIIGQQCQHCISIAEESTDFSGVTLPPEHNGLGFHYKWNMGWMHDTLSYMQKEPVFRKYHHHQMTFSMMYHYTENFILSLSHDEVVHGKGSILSKMPGDEWQKFANLRAYYGFMWAHPGKKLLFMGCEFAQGKEWNHDESLDWHLLDNPEGYHAGVQNFVKDLNLLYKNNSPLFELDYDNNGFEWLVVDDSDNSIYAFVRRDKAGNEIIAVSNFTPVPRHDYRIGVNLPGFYEEVLNSDSAYYNGSNLGNHGGVLAEDFEFNHKPYSINITIPPMATVFFSNKIENLNTPTSKDEAKNVKNPTKKKASSATKKTVTKKANSSSELKPELQQDDLKQEASASVETATVVKKVSATAKKSVLKEKAIADKPKKTTVKKSTKQTVSKEPVSNKADASKTDSILSNTTNNEA</sequence>
<comment type="similarity">
    <text evidence="4 10">Belongs to the glycosyl hydrolase 13 family. GlgB subfamily.</text>
</comment>
<comment type="catalytic activity">
    <reaction evidence="1 10">
        <text>Transfers a segment of a (1-&gt;4)-alpha-D-glucan chain to a primary hydroxy group in a similar glucan chain.</text>
        <dbReference type="EC" id="2.4.1.18"/>
    </reaction>
</comment>
<keyword evidence="8 10" id="KW-0320">Glycogen biosynthesis</keyword>
<evidence type="ECO:0000259" key="13">
    <source>
        <dbReference type="SMART" id="SM00642"/>
    </source>
</evidence>
<dbReference type="InterPro" id="IPR006407">
    <property type="entry name" value="GlgB"/>
</dbReference>
<dbReference type="FunFam" id="2.60.40.1180:FF:000002">
    <property type="entry name" value="1,4-alpha-glucan branching enzyme GlgB"/>
    <property type="match status" value="1"/>
</dbReference>
<dbReference type="GO" id="GO:0005978">
    <property type="term" value="P:glycogen biosynthetic process"/>
    <property type="evidence" value="ECO:0007669"/>
    <property type="project" value="UniProtKB-UniRule"/>
</dbReference>
<comment type="function">
    <text evidence="2 10">Catalyzes the formation of the alpha-1,6-glucosidic linkages in glycogen by scission of a 1,4-alpha-linked oligosaccharide from growing alpha-1,4-glucan chains and the subsequent attachment of the oligosaccharide to the alpha-1,6 position.</text>
</comment>
<organism evidence="14 15">
    <name type="scientific">Thorsellia anophelis DSM 18579</name>
    <dbReference type="NCBI Taxonomy" id="1123402"/>
    <lineage>
        <taxon>Bacteria</taxon>
        <taxon>Pseudomonadati</taxon>
        <taxon>Pseudomonadota</taxon>
        <taxon>Gammaproteobacteria</taxon>
        <taxon>Enterobacterales</taxon>
        <taxon>Thorselliaceae</taxon>
        <taxon>Thorsellia</taxon>
    </lineage>
</organism>
<dbReference type="AlphaFoldDB" id="A0A1I0CPP7"/>
<comment type="pathway">
    <text evidence="3 10">Glycan biosynthesis; glycogen biosynthesis.</text>
</comment>
<dbReference type="GO" id="GO:0004553">
    <property type="term" value="F:hydrolase activity, hydrolyzing O-glycosyl compounds"/>
    <property type="evidence" value="ECO:0007669"/>
    <property type="project" value="InterPro"/>
</dbReference>
<dbReference type="InterPro" id="IPR017853">
    <property type="entry name" value="GH"/>
</dbReference>
<keyword evidence="6 10" id="KW-0328">Glycosyltransferase</keyword>
<feature type="compositionally biased region" description="Polar residues" evidence="12">
    <location>
        <begin position="888"/>
        <end position="900"/>
    </location>
</feature>
<feature type="region of interest" description="Disordered" evidence="12">
    <location>
        <begin position="858"/>
        <end position="900"/>
    </location>
</feature>
<evidence type="ECO:0000256" key="6">
    <source>
        <dbReference type="ARBA" id="ARBA00022676"/>
    </source>
</evidence>
<dbReference type="FunFam" id="2.60.40.10:FF:000169">
    <property type="entry name" value="1,4-alpha-glucan branching enzyme GlgB"/>
    <property type="match status" value="1"/>
</dbReference>
<dbReference type="FunFam" id="3.20.20.80:FF:000003">
    <property type="entry name" value="1,4-alpha-glucan branching enzyme GlgB"/>
    <property type="match status" value="1"/>
</dbReference>
<evidence type="ECO:0000256" key="3">
    <source>
        <dbReference type="ARBA" id="ARBA00004964"/>
    </source>
</evidence>
<reference evidence="15" key="1">
    <citation type="submission" date="2016-10" db="EMBL/GenBank/DDBJ databases">
        <authorList>
            <person name="Varghese N."/>
            <person name="Submissions S."/>
        </authorList>
    </citation>
    <scope>NUCLEOTIDE SEQUENCE [LARGE SCALE GENOMIC DNA]</scope>
    <source>
        <strain evidence="15">DSM 18579</strain>
    </source>
</reference>
<dbReference type="GO" id="GO:0005829">
    <property type="term" value="C:cytosol"/>
    <property type="evidence" value="ECO:0007669"/>
    <property type="project" value="TreeGrafter"/>
</dbReference>
<dbReference type="NCBIfam" id="TIGR01515">
    <property type="entry name" value="branching_enzym"/>
    <property type="match status" value="1"/>
</dbReference>
<feature type="compositionally biased region" description="Basic and acidic residues" evidence="12">
    <location>
        <begin position="1"/>
        <end position="10"/>
    </location>
</feature>
<evidence type="ECO:0000256" key="1">
    <source>
        <dbReference type="ARBA" id="ARBA00000826"/>
    </source>
</evidence>
<dbReference type="SUPFAM" id="SSF81296">
    <property type="entry name" value="E set domains"/>
    <property type="match status" value="2"/>
</dbReference>
<gene>
    <name evidence="10" type="primary">glgB</name>
    <name evidence="14" type="ORF">SAMN02583745_01696</name>
</gene>
<feature type="active site" description="Nucleophile" evidence="10 11">
    <location>
        <position position="454"/>
    </location>
</feature>
<dbReference type="PIRSF" id="PIRSF000463">
    <property type="entry name" value="GlgB"/>
    <property type="match status" value="1"/>
</dbReference>
<keyword evidence="5 10" id="KW-0321">Glycogen metabolism</keyword>
<dbReference type="Pfam" id="PF22019">
    <property type="entry name" value="GlgB_N"/>
    <property type="match status" value="1"/>
</dbReference>
<dbReference type="InterPro" id="IPR006048">
    <property type="entry name" value="A-amylase/branching_C"/>
</dbReference>
<feature type="active site" description="Proton donor" evidence="10 11">
    <location>
        <position position="507"/>
    </location>
</feature>
<feature type="compositionally biased region" description="Basic and acidic residues" evidence="12">
    <location>
        <begin position="817"/>
        <end position="828"/>
    </location>
</feature>
<dbReference type="PANTHER" id="PTHR43651">
    <property type="entry name" value="1,4-ALPHA-GLUCAN-BRANCHING ENZYME"/>
    <property type="match status" value="1"/>
</dbReference>
<dbReference type="Gene3D" id="3.20.20.80">
    <property type="entry name" value="Glycosidases"/>
    <property type="match status" value="1"/>
</dbReference>
<dbReference type="InterPro" id="IPR013783">
    <property type="entry name" value="Ig-like_fold"/>
</dbReference>
<dbReference type="InterPro" id="IPR054169">
    <property type="entry name" value="GlgB_N"/>
</dbReference>
<keyword evidence="9 10" id="KW-0119">Carbohydrate metabolism</keyword>
<dbReference type="SMART" id="SM00642">
    <property type="entry name" value="Aamy"/>
    <property type="match status" value="1"/>
</dbReference>
<dbReference type="GO" id="GO:0003844">
    <property type="term" value="F:1,4-alpha-glucan branching enzyme activity"/>
    <property type="evidence" value="ECO:0007669"/>
    <property type="project" value="UniProtKB-UniRule"/>
</dbReference>
<feature type="region of interest" description="Disordered" evidence="12">
    <location>
        <begin position="1"/>
        <end position="29"/>
    </location>
</feature>
<evidence type="ECO:0000256" key="12">
    <source>
        <dbReference type="SAM" id="MobiDB-lite"/>
    </source>
</evidence>
<feature type="region of interest" description="Disordered" evidence="12">
    <location>
        <begin position="781"/>
        <end position="839"/>
    </location>
</feature>
<evidence type="ECO:0000256" key="7">
    <source>
        <dbReference type="ARBA" id="ARBA00022679"/>
    </source>
</evidence>
<name>A0A1I0CPP7_9GAMM</name>
<dbReference type="Pfam" id="PF02922">
    <property type="entry name" value="CBM_48"/>
    <property type="match status" value="1"/>
</dbReference>
<dbReference type="Proteomes" id="UP000242642">
    <property type="component" value="Unassembled WGS sequence"/>
</dbReference>
<dbReference type="InterPro" id="IPR004193">
    <property type="entry name" value="Glyco_hydro_13_N"/>
</dbReference>
<dbReference type="UniPathway" id="UPA00164"/>
<evidence type="ECO:0000256" key="4">
    <source>
        <dbReference type="ARBA" id="ARBA00009000"/>
    </source>
</evidence>
<dbReference type="InterPro" id="IPR014756">
    <property type="entry name" value="Ig_E-set"/>
</dbReference>
<evidence type="ECO:0000256" key="11">
    <source>
        <dbReference type="PIRSR" id="PIRSR000463-1"/>
    </source>
</evidence>
<dbReference type="InterPro" id="IPR044143">
    <property type="entry name" value="GlgB_N_E_set_prok"/>
</dbReference>
<dbReference type="SUPFAM" id="SSF51011">
    <property type="entry name" value="Glycosyl hydrolase domain"/>
    <property type="match status" value="1"/>
</dbReference>
<evidence type="ECO:0000313" key="15">
    <source>
        <dbReference type="Proteomes" id="UP000242642"/>
    </source>
</evidence>
<dbReference type="EC" id="2.4.1.18" evidence="10"/>
<dbReference type="NCBIfam" id="NF008967">
    <property type="entry name" value="PRK12313.1"/>
    <property type="match status" value="1"/>
</dbReference>
<evidence type="ECO:0000256" key="2">
    <source>
        <dbReference type="ARBA" id="ARBA00002953"/>
    </source>
</evidence>
<dbReference type="Pfam" id="PF00128">
    <property type="entry name" value="Alpha-amylase"/>
    <property type="match status" value="1"/>
</dbReference>
<dbReference type="Pfam" id="PF02806">
    <property type="entry name" value="Alpha-amylase_C"/>
    <property type="match status" value="1"/>
</dbReference>
<dbReference type="CDD" id="cd02855">
    <property type="entry name" value="E_set_GBE_prok_N"/>
    <property type="match status" value="1"/>
</dbReference>
<evidence type="ECO:0000313" key="14">
    <source>
        <dbReference type="EMBL" id="SET21002.1"/>
    </source>
</evidence>
<feature type="compositionally biased region" description="Low complexity" evidence="12">
    <location>
        <begin position="800"/>
        <end position="815"/>
    </location>
</feature>
<dbReference type="Gene3D" id="2.60.40.1180">
    <property type="entry name" value="Golgi alpha-mannosidase II"/>
    <property type="match status" value="1"/>
</dbReference>
<keyword evidence="7 10" id="KW-0808">Transferase</keyword>
<dbReference type="STRING" id="1123402.SAMN02583745_01696"/>
<evidence type="ECO:0000256" key="8">
    <source>
        <dbReference type="ARBA" id="ARBA00023056"/>
    </source>
</evidence>
<dbReference type="GO" id="GO:0043169">
    <property type="term" value="F:cation binding"/>
    <property type="evidence" value="ECO:0007669"/>
    <property type="project" value="InterPro"/>
</dbReference>
<dbReference type="InterPro" id="IPR037439">
    <property type="entry name" value="Branching_enzy"/>
</dbReference>
<comment type="subunit">
    <text evidence="10">Monomer.</text>
</comment>
<dbReference type="InterPro" id="IPR013780">
    <property type="entry name" value="Glyco_hydro_b"/>
</dbReference>
<evidence type="ECO:0000256" key="9">
    <source>
        <dbReference type="ARBA" id="ARBA00023277"/>
    </source>
</evidence>